<dbReference type="PRINTS" id="PR00068">
    <property type="entry name" value="CUZNDISMTASE"/>
</dbReference>
<evidence type="ECO:0000256" key="9">
    <source>
        <dbReference type="ARBA" id="ARBA00023008"/>
    </source>
</evidence>
<dbReference type="EMBL" id="JANEYF010003969">
    <property type="protein sequence ID" value="KAJ8932724.1"/>
    <property type="molecule type" value="Genomic_DNA"/>
</dbReference>
<dbReference type="InterPro" id="IPR001424">
    <property type="entry name" value="SOD_Cu_Zn_dom"/>
</dbReference>
<evidence type="ECO:0000259" key="12">
    <source>
        <dbReference type="Pfam" id="PF00080"/>
    </source>
</evidence>
<dbReference type="InterPro" id="IPR024134">
    <property type="entry name" value="SOD_Cu/Zn_/chaperone"/>
</dbReference>
<accession>A0AAV8X1B9</accession>
<dbReference type="AlphaFoldDB" id="A0AAV8X1B9"/>
<keyword evidence="7" id="KW-0049">Antioxidant</keyword>
<evidence type="ECO:0000256" key="8">
    <source>
        <dbReference type="ARBA" id="ARBA00023002"/>
    </source>
</evidence>
<evidence type="ECO:0000256" key="3">
    <source>
        <dbReference type="ARBA" id="ARBA00010457"/>
    </source>
</evidence>
<keyword evidence="9" id="KW-0186">Copper</keyword>
<dbReference type="InterPro" id="IPR036423">
    <property type="entry name" value="SOD-like_Cu/Zn_dom_sf"/>
</dbReference>
<feature type="non-terminal residue" evidence="13">
    <location>
        <position position="1"/>
    </location>
</feature>
<evidence type="ECO:0000313" key="14">
    <source>
        <dbReference type="Proteomes" id="UP001162156"/>
    </source>
</evidence>
<comment type="cofactor">
    <cofactor evidence="2">
        <name>Zn(2+)</name>
        <dbReference type="ChEBI" id="CHEBI:29105"/>
    </cofactor>
</comment>
<evidence type="ECO:0000256" key="6">
    <source>
        <dbReference type="ARBA" id="ARBA00022833"/>
    </source>
</evidence>
<keyword evidence="10" id="KW-1015">Disulfide bond</keyword>
<dbReference type="GO" id="GO:0004784">
    <property type="term" value="F:superoxide dismutase activity"/>
    <property type="evidence" value="ECO:0007669"/>
    <property type="project" value="UniProtKB-EC"/>
</dbReference>
<evidence type="ECO:0000313" key="13">
    <source>
        <dbReference type="EMBL" id="KAJ8932724.1"/>
    </source>
</evidence>
<feature type="domain" description="Superoxide dismutase copper/zinc binding" evidence="12">
    <location>
        <begin position="29"/>
        <end position="165"/>
    </location>
</feature>
<dbReference type="SUPFAM" id="SSF49329">
    <property type="entry name" value="Cu,Zn superoxide dismutase-like"/>
    <property type="match status" value="1"/>
</dbReference>
<dbReference type="PANTHER" id="PTHR10003">
    <property type="entry name" value="SUPEROXIDE DISMUTASE CU-ZN -RELATED"/>
    <property type="match status" value="1"/>
</dbReference>
<sequence>AKAAITRVETFITNSENDPTVDLSEGEIKGELLFIQKHPPVGETAIRGNITGLPAGKHGIHIHQSGDLREGCEKLGGHFNPYHLQHGGPTDPMRHAGDLGNIEAGEGDNTEIFIVDPLISLSGGPRGIVGRAIVITSDVDDLGRGGSADSLVSGNSGKPIACAVIAYVR</sequence>
<evidence type="ECO:0000256" key="11">
    <source>
        <dbReference type="ARBA" id="ARBA00049204"/>
    </source>
</evidence>
<reference evidence="13" key="1">
    <citation type="journal article" date="2023" name="Insect Mol. Biol.">
        <title>Genome sequencing provides insights into the evolution of gene families encoding plant cell wall-degrading enzymes in longhorned beetles.</title>
        <authorList>
            <person name="Shin N.R."/>
            <person name="Okamura Y."/>
            <person name="Kirsch R."/>
            <person name="Pauchet Y."/>
        </authorList>
    </citation>
    <scope>NUCLEOTIDE SEQUENCE</scope>
    <source>
        <strain evidence="13">RBIC_L_NR</strain>
    </source>
</reference>
<dbReference type="FunFam" id="2.60.40.200:FF:000013">
    <property type="entry name" value="Superoxide dismutase [Cu-Zn]"/>
    <property type="match status" value="1"/>
</dbReference>
<keyword evidence="6" id="KW-0862">Zinc</keyword>
<gene>
    <name evidence="13" type="ORF">NQ314_014420</name>
</gene>
<proteinExistence type="inferred from homology"/>
<dbReference type="GO" id="GO:0005507">
    <property type="term" value="F:copper ion binding"/>
    <property type="evidence" value="ECO:0007669"/>
    <property type="project" value="InterPro"/>
</dbReference>
<dbReference type="CDD" id="cd00305">
    <property type="entry name" value="Cu-Zn_Superoxide_Dismutase"/>
    <property type="match status" value="1"/>
</dbReference>
<keyword evidence="14" id="KW-1185">Reference proteome</keyword>
<keyword evidence="8" id="KW-0560">Oxidoreductase</keyword>
<dbReference type="EC" id="1.15.1.1" evidence="4"/>
<protein>
    <recommendedName>
        <fullName evidence="4">superoxide dismutase</fullName>
        <ecNumber evidence="4">1.15.1.1</ecNumber>
    </recommendedName>
</protein>
<evidence type="ECO:0000256" key="1">
    <source>
        <dbReference type="ARBA" id="ARBA00001935"/>
    </source>
</evidence>
<name>A0AAV8X1B9_9CUCU</name>
<evidence type="ECO:0000256" key="2">
    <source>
        <dbReference type="ARBA" id="ARBA00001947"/>
    </source>
</evidence>
<evidence type="ECO:0000256" key="4">
    <source>
        <dbReference type="ARBA" id="ARBA00012682"/>
    </source>
</evidence>
<dbReference type="Proteomes" id="UP001162156">
    <property type="component" value="Unassembled WGS sequence"/>
</dbReference>
<evidence type="ECO:0000256" key="5">
    <source>
        <dbReference type="ARBA" id="ARBA00022723"/>
    </source>
</evidence>
<comment type="catalytic activity">
    <reaction evidence="11">
        <text>2 superoxide + 2 H(+) = H2O2 + O2</text>
        <dbReference type="Rhea" id="RHEA:20696"/>
        <dbReference type="ChEBI" id="CHEBI:15378"/>
        <dbReference type="ChEBI" id="CHEBI:15379"/>
        <dbReference type="ChEBI" id="CHEBI:16240"/>
        <dbReference type="ChEBI" id="CHEBI:18421"/>
        <dbReference type="EC" id="1.15.1.1"/>
    </reaction>
</comment>
<comment type="caution">
    <text evidence="13">The sequence shown here is derived from an EMBL/GenBank/DDBJ whole genome shotgun (WGS) entry which is preliminary data.</text>
</comment>
<comment type="cofactor">
    <cofactor evidence="1">
        <name>Cu cation</name>
        <dbReference type="ChEBI" id="CHEBI:23378"/>
    </cofactor>
</comment>
<evidence type="ECO:0000256" key="10">
    <source>
        <dbReference type="ARBA" id="ARBA00023157"/>
    </source>
</evidence>
<organism evidence="13 14">
    <name type="scientific">Rhamnusium bicolor</name>
    <dbReference type="NCBI Taxonomy" id="1586634"/>
    <lineage>
        <taxon>Eukaryota</taxon>
        <taxon>Metazoa</taxon>
        <taxon>Ecdysozoa</taxon>
        <taxon>Arthropoda</taxon>
        <taxon>Hexapoda</taxon>
        <taxon>Insecta</taxon>
        <taxon>Pterygota</taxon>
        <taxon>Neoptera</taxon>
        <taxon>Endopterygota</taxon>
        <taxon>Coleoptera</taxon>
        <taxon>Polyphaga</taxon>
        <taxon>Cucujiformia</taxon>
        <taxon>Chrysomeloidea</taxon>
        <taxon>Cerambycidae</taxon>
        <taxon>Lepturinae</taxon>
        <taxon>Rhagiini</taxon>
        <taxon>Rhamnusium</taxon>
    </lineage>
</organism>
<keyword evidence="5" id="KW-0479">Metal-binding</keyword>
<comment type="similarity">
    <text evidence="3">Belongs to the Cu-Zn superoxide dismutase family.</text>
</comment>
<evidence type="ECO:0000256" key="7">
    <source>
        <dbReference type="ARBA" id="ARBA00022862"/>
    </source>
</evidence>
<dbReference type="Pfam" id="PF00080">
    <property type="entry name" value="Sod_Cu"/>
    <property type="match status" value="1"/>
</dbReference>
<dbReference type="Gene3D" id="2.60.40.200">
    <property type="entry name" value="Superoxide dismutase, copper/zinc binding domain"/>
    <property type="match status" value="1"/>
</dbReference>